<dbReference type="GO" id="GO:0008237">
    <property type="term" value="F:metallopeptidase activity"/>
    <property type="evidence" value="ECO:0007669"/>
    <property type="project" value="UniProtKB-KW"/>
</dbReference>
<name>A0A437MVH7_9SPHI</name>
<keyword evidence="3" id="KW-0482">Metalloprotease</keyword>
<dbReference type="PANTHER" id="PTHR39430">
    <property type="entry name" value="MEMBRANE-ASSOCIATED PROTEASE-RELATED"/>
    <property type="match status" value="1"/>
</dbReference>
<dbReference type="InterPro" id="IPR003675">
    <property type="entry name" value="Rce1/LyrA-like_dom"/>
</dbReference>
<dbReference type="AlphaFoldDB" id="A0A437MVH7"/>
<keyword evidence="1" id="KW-0472">Membrane</keyword>
<evidence type="ECO:0000313" key="3">
    <source>
        <dbReference type="EMBL" id="RVU01633.1"/>
    </source>
</evidence>
<evidence type="ECO:0000313" key="4">
    <source>
        <dbReference type="Proteomes" id="UP000282759"/>
    </source>
</evidence>
<dbReference type="GO" id="GO:0004175">
    <property type="term" value="F:endopeptidase activity"/>
    <property type="evidence" value="ECO:0007669"/>
    <property type="project" value="UniProtKB-ARBA"/>
</dbReference>
<reference evidence="3 4" key="1">
    <citation type="submission" date="2019-01" db="EMBL/GenBank/DDBJ databases">
        <authorList>
            <person name="Chen W.-M."/>
        </authorList>
    </citation>
    <scope>NUCLEOTIDE SEQUENCE [LARGE SCALE GENOMIC DNA]</scope>
    <source>
        <strain evidence="3 4">YBJ-36</strain>
    </source>
</reference>
<feature type="transmembrane region" description="Helical" evidence="1">
    <location>
        <begin position="152"/>
        <end position="169"/>
    </location>
</feature>
<feature type="transmembrane region" description="Helical" evidence="1">
    <location>
        <begin position="200"/>
        <end position="219"/>
    </location>
</feature>
<keyword evidence="1" id="KW-1133">Transmembrane helix</keyword>
<keyword evidence="1" id="KW-0812">Transmembrane</keyword>
<feature type="transmembrane region" description="Helical" evidence="1">
    <location>
        <begin position="64"/>
        <end position="83"/>
    </location>
</feature>
<feature type="transmembrane region" description="Helical" evidence="1">
    <location>
        <begin position="175"/>
        <end position="193"/>
    </location>
</feature>
<sequence>MSNFSQSPQISIKNKLIIFIEGALVYAFIYNPWTKFPYTLLITTVVILLLTYARTRSLKAIGLWNNYSFVKVLATALLAFLLLEPVMDFIVQPLVNKLCHEVPDYSGFDKLKHDSSRYIKYISFVWISAAIGEEVLFRGYLFDRFKKLLPDGRFKTIAIILLTAILFSLPHYYQGTAGLVMTFFFGIAFGALFVKTRYNLWVNIIVHGLVDSLFLTLVYTDNLSYYEIVNKHLLGY</sequence>
<protein>
    <submittedName>
        <fullName evidence="3">CPBP family intramembrane metalloprotease</fullName>
    </submittedName>
</protein>
<evidence type="ECO:0000256" key="1">
    <source>
        <dbReference type="SAM" id="Phobius"/>
    </source>
</evidence>
<keyword evidence="4" id="KW-1185">Reference proteome</keyword>
<dbReference type="EMBL" id="SACK01000002">
    <property type="protein sequence ID" value="RVU01633.1"/>
    <property type="molecule type" value="Genomic_DNA"/>
</dbReference>
<dbReference type="GO" id="GO:0080120">
    <property type="term" value="P:CAAX-box protein maturation"/>
    <property type="evidence" value="ECO:0007669"/>
    <property type="project" value="UniProtKB-ARBA"/>
</dbReference>
<dbReference type="GO" id="GO:0006508">
    <property type="term" value="P:proteolysis"/>
    <property type="evidence" value="ECO:0007669"/>
    <property type="project" value="UniProtKB-KW"/>
</dbReference>
<organism evidence="3 4">
    <name type="scientific">Mucilaginibacter limnophilus</name>
    <dbReference type="NCBI Taxonomy" id="1932778"/>
    <lineage>
        <taxon>Bacteria</taxon>
        <taxon>Pseudomonadati</taxon>
        <taxon>Bacteroidota</taxon>
        <taxon>Sphingobacteriia</taxon>
        <taxon>Sphingobacteriales</taxon>
        <taxon>Sphingobacteriaceae</taxon>
        <taxon>Mucilaginibacter</taxon>
    </lineage>
</organism>
<feature type="transmembrane region" description="Helical" evidence="1">
    <location>
        <begin position="118"/>
        <end position="140"/>
    </location>
</feature>
<dbReference type="PANTHER" id="PTHR39430:SF1">
    <property type="entry name" value="PROTEASE"/>
    <property type="match status" value="1"/>
</dbReference>
<dbReference type="Pfam" id="PF02517">
    <property type="entry name" value="Rce1-like"/>
    <property type="match status" value="1"/>
</dbReference>
<proteinExistence type="predicted"/>
<feature type="transmembrane region" description="Helical" evidence="1">
    <location>
        <begin position="36"/>
        <end position="52"/>
    </location>
</feature>
<accession>A0A437MVH7</accession>
<gene>
    <name evidence="3" type="ORF">EOD41_06635</name>
</gene>
<comment type="caution">
    <text evidence="3">The sequence shown here is derived from an EMBL/GenBank/DDBJ whole genome shotgun (WGS) entry which is preliminary data.</text>
</comment>
<keyword evidence="3" id="KW-0378">Hydrolase</keyword>
<dbReference type="OrthoDB" id="9807747at2"/>
<feature type="domain" description="CAAX prenyl protease 2/Lysostaphin resistance protein A-like" evidence="2">
    <location>
        <begin position="121"/>
        <end position="212"/>
    </location>
</feature>
<dbReference type="Proteomes" id="UP000282759">
    <property type="component" value="Unassembled WGS sequence"/>
</dbReference>
<dbReference type="RefSeq" id="WP_127704004.1">
    <property type="nucleotide sequence ID" value="NZ_SACK01000002.1"/>
</dbReference>
<keyword evidence="3" id="KW-0645">Protease</keyword>
<evidence type="ECO:0000259" key="2">
    <source>
        <dbReference type="Pfam" id="PF02517"/>
    </source>
</evidence>